<keyword evidence="8" id="KW-1185">Reference proteome</keyword>
<dbReference type="AlphaFoldDB" id="A0A410Q9X1"/>
<dbReference type="EMBL" id="CP035282">
    <property type="protein sequence ID" value="QAT60776.1"/>
    <property type="molecule type" value="Genomic_DNA"/>
</dbReference>
<dbReference type="KEGG" id="spoa:EQM13_03860"/>
<dbReference type="InterPro" id="IPR013325">
    <property type="entry name" value="RNA_pol_sigma_r2"/>
</dbReference>
<dbReference type="InterPro" id="IPR036388">
    <property type="entry name" value="WH-like_DNA-bd_sf"/>
</dbReference>
<evidence type="ECO:0000256" key="4">
    <source>
        <dbReference type="ARBA" id="ARBA00023163"/>
    </source>
</evidence>
<dbReference type="InterPro" id="IPR013324">
    <property type="entry name" value="RNA_pol_sigma_r3/r4-like"/>
</dbReference>
<evidence type="ECO:0000313" key="8">
    <source>
        <dbReference type="Proteomes" id="UP000287969"/>
    </source>
</evidence>
<reference evidence="8" key="1">
    <citation type="submission" date="2019-01" db="EMBL/GenBank/DDBJ databases">
        <title>Draft genomes of a novel of Sporanaerobacter strains.</title>
        <authorList>
            <person name="Ma S."/>
        </authorList>
    </citation>
    <scope>NUCLEOTIDE SEQUENCE [LARGE SCALE GENOMIC DNA]</scope>
    <source>
        <strain evidence="8">NJN-17</strain>
    </source>
</reference>
<dbReference type="PANTHER" id="PTHR43133">
    <property type="entry name" value="RNA POLYMERASE ECF-TYPE SIGMA FACTO"/>
    <property type="match status" value="1"/>
</dbReference>
<evidence type="ECO:0000313" key="7">
    <source>
        <dbReference type="EMBL" id="QAT60776.1"/>
    </source>
</evidence>
<dbReference type="OrthoDB" id="9784984at2"/>
<dbReference type="SUPFAM" id="SSF88946">
    <property type="entry name" value="Sigma2 domain of RNA polymerase sigma factors"/>
    <property type="match status" value="1"/>
</dbReference>
<protein>
    <submittedName>
        <fullName evidence="7">Sigma-70 family RNA polymerase sigma factor</fullName>
    </submittedName>
</protein>
<evidence type="ECO:0000256" key="1">
    <source>
        <dbReference type="ARBA" id="ARBA00010641"/>
    </source>
</evidence>
<dbReference type="RefSeq" id="WP_114218159.1">
    <property type="nucleotide sequence ID" value="NZ_CP035282.1"/>
</dbReference>
<dbReference type="Pfam" id="PF04542">
    <property type="entry name" value="Sigma70_r2"/>
    <property type="match status" value="1"/>
</dbReference>
<dbReference type="Gene3D" id="1.10.1740.10">
    <property type="match status" value="1"/>
</dbReference>
<dbReference type="GO" id="GO:0006352">
    <property type="term" value="P:DNA-templated transcription initiation"/>
    <property type="evidence" value="ECO:0007669"/>
    <property type="project" value="InterPro"/>
</dbReference>
<accession>A0A410Q9X1</accession>
<dbReference type="PANTHER" id="PTHR43133:SF60">
    <property type="entry name" value="RNA POLYMERASE SIGMA FACTOR SIGV"/>
    <property type="match status" value="1"/>
</dbReference>
<dbReference type="NCBIfam" id="TIGR02937">
    <property type="entry name" value="sigma70-ECF"/>
    <property type="match status" value="1"/>
</dbReference>
<feature type="domain" description="RNA polymerase sigma-70 region 2" evidence="5">
    <location>
        <begin position="21"/>
        <end position="86"/>
    </location>
</feature>
<gene>
    <name evidence="7" type="ORF">EQM13_03860</name>
</gene>
<dbReference type="Pfam" id="PF08281">
    <property type="entry name" value="Sigma70_r4_2"/>
    <property type="match status" value="1"/>
</dbReference>
<dbReference type="GO" id="GO:0003677">
    <property type="term" value="F:DNA binding"/>
    <property type="evidence" value="ECO:0007669"/>
    <property type="project" value="InterPro"/>
</dbReference>
<organism evidence="7 8">
    <name type="scientific">Acidilutibacter cellobiosedens</name>
    <dbReference type="NCBI Taxonomy" id="2507161"/>
    <lineage>
        <taxon>Bacteria</taxon>
        <taxon>Bacillati</taxon>
        <taxon>Bacillota</taxon>
        <taxon>Tissierellia</taxon>
        <taxon>Tissierellales</taxon>
        <taxon>Acidilutibacteraceae</taxon>
        <taxon>Acidilutibacter</taxon>
    </lineage>
</organism>
<evidence type="ECO:0000256" key="2">
    <source>
        <dbReference type="ARBA" id="ARBA00023015"/>
    </source>
</evidence>
<keyword evidence="2" id="KW-0805">Transcription regulation</keyword>
<evidence type="ECO:0000256" key="3">
    <source>
        <dbReference type="ARBA" id="ARBA00023082"/>
    </source>
</evidence>
<evidence type="ECO:0000259" key="5">
    <source>
        <dbReference type="Pfam" id="PF04542"/>
    </source>
</evidence>
<keyword evidence="3" id="KW-0731">Sigma factor</keyword>
<comment type="similarity">
    <text evidence="1">Belongs to the sigma-70 factor family. ECF subfamily.</text>
</comment>
<dbReference type="GO" id="GO:0016987">
    <property type="term" value="F:sigma factor activity"/>
    <property type="evidence" value="ECO:0007669"/>
    <property type="project" value="UniProtKB-KW"/>
</dbReference>
<dbReference type="CDD" id="cd06171">
    <property type="entry name" value="Sigma70_r4"/>
    <property type="match status" value="1"/>
</dbReference>
<name>A0A410Q9X1_9FIRM</name>
<dbReference type="SUPFAM" id="SSF88659">
    <property type="entry name" value="Sigma3 and sigma4 domains of RNA polymerase sigma factors"/>
    <property type="match status" value="1"/>
</dbReference>
<proteinExistence type="inferred from homology"/>
<dbReference type="Proteomes" id="UP000287969">
    <property type="component" value="Chromosome"/>
</dbReference>
<dbReference type="InterPro" id="IPR007627">
    <property type="entry name" value="RNA_pol_sigma70_r2"/>
</dbReference>
<evidence type="ECO:0000259" key="6">
    <source>
        <dbReference type="Pfam" id="PF08281"/>
    </source>
</evidence>
<dbReference type="Gene3D" id="1.10.10.10">
    <property type="entry name" value="Winged helix-like DNA-binding domain superfamily/Winged helix DNA-binding domain"/>
    <property type="match status" value="1"/>
</dbReference>
<dbReference type="InterPro" id="IPR013249">
    <property type="entry name" value="RNA_pol_sigma70_r4_t2"/>
</dbReference>
<feature type="domain" description="RNA polymerase sigma factor 70 region 4 type 2" evidence="6">
    <location>
        <begin position="122"/>
        <end position="172"/>
    </location>
</feature>
<dbReference type="InterPro" id="IPR014284">
    <property type="entry name" value="RNA_pol_sigma-70_dom"/>
</dbReference>
<dbReference type="InterPro" id="IPR039425">
    <property type="entry name" value="RNA_pol_sigma-70-like"/>
</dbReference>
<sequence>MNKKLIKKILSGDDNAFSQVVDEYKNYVFAIILNFIKDYDEVENVAQEVFLQVYISLPDFKIENFKGWIGRIAVNKSIDWKRKNAKIYTEERIGNSEEMDNIKELNYCKTPEDMLIQKESREIIYKLCNSIPSIYKDVIIKFYFEEKSYEEIAHEEGTTVKTIASRLYRGRNILKEKWREENETL</sequence>
<keyword evidence="4" id="KW-0804">Transcription</keyword>